<protein>
    <submittedName>
        <fullName evidence="2">Reverse transcriptase</fullName>
    </submittedName>
</protein>
<dbReference type="SUPFAM" id="SSF54160">
    <property type="entry name" value="Chromo domain-like"/>
    <property type="match status" value="1"/>
</dbReference>
<reference evidence="2" key="1">
    <citation type="journal article" date="2022" name="Int. J. Mol. Sci.">
        <title>Draft Genome of Tanacetum Coccineum: Genomic Comparison of Closely Related Tanacetum-Family Plants.</title>
        <authorList>
            <person name="Yamashiro T."/>
            <person name="Shiraishi A."/>
            <person name="Nakayama K."/>
            <person name="Satake H."/>
        </authorList>
    </citation>
    <scope>NUCLEOTIDE SEQUENCE</scope>
</reference>
<dbReference type="EMBL" id="BQNB010019128">
    <property type="protein sequence ID" value="GJT82003.1"/>
    <property type="molecule type" value="Genomic_DNA"/>
</dbReference>
<gene>
    <name evidence="2" type="ORF">Tco_1056345</name>
</gene>
<keyword evidence="2" id="KW-0695">RNA-directed DNA polymerase</keyword>
<organism evidence="2 3">
    <name type="scientific">Tanacetum coccineum</name>
    <dbReference type="NCBI Taxonomy" id="301880"/>
    <lineage>
        <taxon>Eukaryota</taxon>
        <taxon>Viridiplantae</taxon>
        <taxon>Streptophyta</taxon>
        <taxon>Embryophyta</taxon>
        <taxon>Tracheophyta</taxon>
        <taxon>Spermatophyta</taxon>
        <taxon>Magnoliopsida</taxon>
        <taxon>eudicotyledons</taxon>
        <taxon>Gunneridae</taxon>
        <taxon>Pentapetalae</taxon>
        <taxon>asterids</taxon>
        <taxon>campanulids</taxon>
        <taxon>Asterales</taxon>
        <taxon>Asteraceae</taxon>
        <taxon>Asteroideae</taxon>
        <taxon>Anthemideae</taxon>
        <taxon>Anthemidinae</taxon>
        <taxon>Tanacetum</taxon>
    </lineage>
</organism>
<name>A0ABQ5H282_9ASTR</name>
<feature type="domain" description="Chromo" evidence="1">
    <location>
        <begin position="73"/>
        <end position="115"/>
    </location>
</feature>
<dbReference type="InterPro" id="IPR016197">
    <property type="entry name" value="Chromo-like_dom_sf"/>
</dbReference>
<dbReference type="InterPro" id="IPR036397">
    <property type="entry name" value="RNaseH_sf"/>
</dbReference>
<proteinExistence type="predicted"/>
<keyword evidence="2" id="KW-0808">Transferase</keyword>
<keyword evidence="2" id="KW-0548">Nucleotidyltransferase</keyword>
<dbReference type="Gene3D" id="3.30.420.10">
    <property type="entry name" value="Ribonuclease H-like superfamily/Ribonuclease H"/>
    <property type="match status" value="1"/>
</dbReference>
<dbReference type="SUPFAM" id="SSF53098">
    <property type="entry name" value="Ribonuclease H-like"/>
    <property type="match status" value="1"/>
</dbReference>
<evidence type="ECO:0000313" key="2">
    <source>
        <dbReference type="EMBL" id="GJT82003.1"/>
    </source>
</evidence>
<dbReference type="Pfam" id="PF00385">
    <property type="entry name" value="Chromo"/>
    <property type="match status" value="1"/>
</dbReference>
<dbReference type="Proteomes" id="UP001151760">
    <property type="component" value="Unassembled WGS sequence"/>
</dbReference>
<comment type="caution">
    <text evidence="2">The sequence shown here is derived from an EMBL/GenBank/DDBJ whole genome shotgun (WGS) entry which is preliminary data.</text>
</comment>
<accession>A0ABQ5H282</accession>
<keyword evidence="3" id="KW-1185">Reference proteome</keyword>
<dbReference type="InterPro" id="IPR023780">
    <property type="entry name" value="Chromo_domain"/>
</dbReference>
<evidence type="ECO:0000313" key="3">
    <source>
        <dbReference type="Proteomes" id="UP001151760"/>
    </source>
</evidence>
<dbReference type="GO" id="GO:0003964">
    <property type="term" value="F:RNA-directed DNA polymerase activity"/>
    <property type="evidence" value="ECO:0007669"/>
    <property type="project" value="UniProtKB-KW"/>
</dbReference>
<dbReference type="InterPro" id="IPR012337">
    <property type="entry name" value="RNaseH-like_sf"/>
</dbReference>
<evidence type="ECO:0000259" key="1">
    <source>
        <dbReference type="Pfam" id="PF00385"/>
    </source>
</evidence>
<reference evidence="2" key="2">
    <citation type="submission" date="2022-01" db="EMBL/GenBank/DDBJ databases">
        <authorList>
            <person name="Yamashiro T."/>
            <person name="Shiraishi A."/>
            <person name="Satake H."/>
            <person name="Nakayama K."/>
        </authorList>
    </citation>
    <scope>NUCLEOTIDE SEQUENCE</scope>
</reference>
<sequence>MSLECYLRCICGEKPKEWCKWLPLAEWWYNTNYHSTLNTTPYEILYGQMPPIHIPYVPGESRVDTVDRTLTKAILDRKLKVGNAAAVFILIHWSNSSEEDATWESIEDIQAQFPHFNVLV</sequence>